<keyword evidence="15" id="KW-1185">Reference proteome</keyword>
<feature type="binding site" evidence="11">
    <location>
        <position position="136"/>
    </location>
    <ligand>
        <name>GTP</name>
        <dbReference type="ChEBI" id="CHEBI:37565"/>
    </ligand>
</feature>
<dbReference type="PANTHER" id="PTHR21327">
    <property type="entry name" value="GTP CYCLOHYDROLASE II-RELATED"/>
    <property type="match status" value="1"/>
</dbReference>
<keyword evidence="5 11" id="KW-0547">Nucleotide-binding</keyword>
<dbReference type="InterPro" id="IPR032677">
    <property type="entry name" value="GTP_cyclohydro_II"/>
</dbReference>
<dbReference type="GO" id="GO:0009231">
    <property type="term" value="P:riboflavin biosynthetic process"/>
    <property type="evidence" value="ECO:0007669"/>
    <property type="project" value="UniProtKB-UniRule"/>
</dbReference>
<comment type="similarity">
    <text evidence="11">Belongs to the GTP cyclohydrolase II family.</text>
</comment>
<comment type="function">
    <text evidence="9 11">Catalyzes the conversion of GTP to 2,5-diamino-6-ribosylamino-4(3H)-pyrimidinone 5'-phosphate (DARP), formate and pyrophosphate.</text>
</comment>
<evidence type="ECO:0000256" key="7">
    <source>
        <dbReference type="ARBA" id="ARBA00022833"/>
    </source>
</evidence>
<dbReference type="OrthoDB" id="9793111at2"/>
<gene>
    <name evidence="11" type="primary">ribA</name>
    <name evidence="14" type="ORF">WM40_23010</name>
</gene>
<keyword evidence="4 11" id="KW-0479">Metal-binding</keyword>
<keyword evidence="8 11" id="KW-0342">GTP-binding</keyword>
<evidence type="ECO:0000256" key="2">
    <source>
        <dbReference type="ARBA" id="ARBA00005520"/>
    </source>
</evidence>
<reference evidence="14 15" key="1">
    <citation type="submission" date="2015-03" db="EMBL/GenBank/DDBJ databases">
        <title>Draft Genome Sequence of Burkholderia andropogonis type strain ICMP2807, isolated from Sorghum bicolor.</title>
        <authorList>
            <person name="Lopes-Santos L."/>
            <person name="Castro D.B."/>
            <person name="Ottoboni L.M."/>
            <person name="Park D."/>
            <person name="Weirc B.S."/>
            <person name="Destefano S.A."/>
        </authorList>
    </citation>
    <scope>NUCLEOTIDE SEQUENCE [LARGE SCALE GENOMIC DNA]</scope>
    <source>
        <strain evidence="14 15">ICMP2807</strain>
    </source>
</reference>
<evidence type="ECO:0000256" key="9">
    <source>
        <dbReference type="ARBA" id="ARBA00043932"/>
    </source>
</evidence>
<dbReference type="UniPathway" id="UPA00275">
    <property type="reaction ID" value="UER00400"/>
</dbReference>
<comment type="caution">
    <text evidence="14">The sequence shown here is derived from an EMBL/GenBank/DDBJ whole genome shotgun (WGS) entry which is preliminary data.</text>
</comment>
<dbReference type="Pfam" id="PF00925">
    <property type="entry name" value="GTP_cyclohydro2"/>
    <property type="match status" value="1"/>
</dbReference>
<keyword evidence="6 11" id="KW-0378">Hydrolase</keyword>
<evidence type="ECO:0000259" key="13">
    <source>
        <dbReference type="Pfam" id="PF00925"/>
    </source>
</evidence>
<dbReference type="RefSeq" id="WP_036009169.1">
    <property type="nucleotide sequence ID" value="NZ_CADFGU010000002.1"/>
</dbReference>
<sequence>MAANNERRPLPSPQNDADTPAIRVERIATARMPTAHGQFTAYVYRDLVTGAEHVALARGDLHGPDAVLVRLHSECLTGDAFGSLRCDCGPQLASALARVQAEGRGVVVYLRGQEGRGIGLVNKIRAYALQDQGRDTVDANTDLGLPVDARDYQAGIEVLRDLGVGKVRLMSNNPAKLTAIRKAGIDVVERVVLAIEPNPENQAYLETKRARMGHLLDALGGPLL</sequence>
<evidence type="ECO:0000256" key="12">
    <source>
        <dbReference type="SAM" id="MobiDB-lite"/>
    </source>
</evidence>
<feature type="active site" description="Proton acceptor" evidence="11">
    <location>
        <position position="148"/>
    </location>
</feature>
<accession>A0A0F5JUX5</accession>
<dbReference type="EC" id="3.5.4.25" evidence="11"/>
<dbReference type="SUPFAM" id="SSF142695">
    <property type="entry name" value="RibA-like"/>
    <property type="match status" value="1"/>
</dbReference>
<evidence type="ECO:0000256" key="10">
    <source>
        <dbReference type="ARBA" id="ARBA00049295"/>
    </source>
</evidence>
<comment type="pathway">
    <text evidence="1 11">Cofactor biosynthesis; riboflavin biosynthesis; 5-amino-6-(D-ribitylamino)uracil from GTP: step 1/4.</text>
</comment>
<dbReference type="GO" id="GO:0005829">
    <property type="term" value="C:cytosol"/>
    <property type="evidence" value="ECO:0007669"/>
    <property type="project" value="TreeGrafter"/>
</dbReference>
<dbReference type="Proteomes" id="UP000033618">
    <property type="component" value="Unassembled WGS sequence"/>
</dbReference>
<name>A0A0F5JUX5_9BURK</name>
<dbReference type="CDD" id="cd00641">
    <property type="entry name" value="GTP_cyclohydro2"/>
    <property type="match status" value="1"/>
</dbReference>
<feature type="active site" description="Nucleophile" evidence="11">
    <location>
        <position position="150"/>
    </location>
</feature>
<dbReference type="FunFam" id="3.40.50.10990:FF:000001">
    <property type="entry name" value="Riboflavin biosynthesis protein RibBA"/>
    <property type="match status" value="1"/>
</dbReference>
<feature type="binding site" evidence="11">
    <location>
        <position position="91"/>
    </location>
    <ligand>
        <name>GTP</name>
        <dbReference type="ChEBI" id="CHEBI:37565"/>
    </ligand>
</feature>
<dbReference type="EMBL" id="LAQU01000041">
    <property type="protein sequence ID" value="KKB61475.1"/>
    <property type="molecule type" value="Genomic_DNA"/>
</dbReference>
<proteinExistence type="inferred from homology"/>
<dbReference type="AlphaFoldDB" id="A0A0F5JUX5"/>
<feature type="binding site" evidence="11">
    <location>
        <position position="176"/>
    </location>
    <ligand>
        <name>GTP</name>
        <dbReference type="ChEBI" id="CHEBI:37565"/>
    </ligand>
</feature>
<feature type="binding site" evidence="11">
    <location>
        <position position="171"/>
    </location>
    <ligand>
        <name>GTP</name>
        <dbReference type="ChEBI" id="CHEBI:37565"/>
    </ligand>
</feature>
<evidence type="ECO:0000313" key="15">
    <source>
        <dbReference type="Proteomes" id="UP000033618"/>
    </source>
</evidence>
<keyword evidence="3 11" id="KW-0686">Riboflavin biosynthesis</keyword>
<feature type="domain" description="GTP cyclohydrolase II" evidence="13">
    <location>
        <begin position="25"/>
        <end position="191"/>
    </location>
</feature>
<dbReference type="PANTHER" id="PTHR21327:SF18">
    <property type="entry name" value="3,4-DIHYDROXY-2-BUTANONE 4-PHOSPHATE SYNTHASE"/>
    <property type="match status" value="1"/>
</dbReference>
<dbReference type="Gene3D" id="3.40.50.10990">
    <property type="entry name" value="GTP cyclohydrolase II"/>
    <property type="match status" value="1"/>
</dbReference>
<evidence type="ECO:0000256" key="5">
    <source>
        <dbReference type="ARBA" id="ARBA00022741"/>
    </source>
</evidence>
<evidence type="ECO:0000256" key="11">
    <source>
        <dbReference type="HAMAP-Rule" id="MF_00179"/>
    </source>
</evidence>
<comment type="similarity">
    <text evidence="2">In the N-terminal section; belongs to the DHBP synthase family.</text>
</comment>
<evidence type="ECO:0000256" key="8">
    <source>
        <dbReference type="ARBA" id="ARBA00023134"/>
    </source>
</evidence>
<feature type="binding site" evidence="11">
    <location>
        <position position="75"/>
    </location>
    <ligand>
        <name>Zn(2+)</name>
        <dbReference type="ChEBI" id="CHEBI:29105"/>
        <note>catalytic</note>
    </ligand>
</feature>
<dbReference type="GO" id="GO:0008686">
    <property type="term" value="F:3,4-dihydroxy-2-butanone-4-phosphate synthase activity"/>
    <property type="evidence" value="ECO:0007669"/>
    <property type="project" value="TreeGrafter"/>
</dbReference>
<dbReference type="InterPro" id="IPR000926">
    <property type="entry name" value="RibA"/>
</dbReference>
<feature type="binding site" evidence="11">
    <location>
        <begin position="114"/>
        <end position="116"/>
    </location>
    <ligand>
        <name>GTP</name>
        <dbReference type="ChEBI" id="CHEBI:37565"/>
    </ligand>
</feature>
<evidence type="ECO:0000256" key="1">
    <source>
        <dbReference type="ARBA" id="ARBA00004853"/>
    </source>
</evidence>
<dbReference type="STRING" id="28092.WM40_23010"/>
<evidence type="ECO:0000313" key="14">
    <source>
        <dbReference type="EMBL" id="KKB61475.1"/>
    </source>
</evidence>
<dbReference type="HAMAP" id="MF_00179">
    <property type="entry name" value="RibA"/>
    <property type="match status" value="1"/>
</dbReference>
<dbReference type="GO" id="GO:0008270">
    <property type="term" value="F:zinc ion binding"/>
    <property type="evidence" value="ECO:0007669"/>
    <property type="project" value="UniProtKB-UniRule"/>
</dbReference>
<protein>
    <recommendedName>
        <fullName evidence="11">GTP cyclohydrolase-2</fullName>
        <ecNumber evidence="11">3.5.4.25</ecNumber>
    </recommendedName>
    <alternativeName>
        <fullName evidence="11">GTP cyclohydrolase II</fullName>
    </alternativeName>
</protein>
<evidence type="ECO:0000256" key="3">
    <source>
        <dbReference type="ARBA" id="ARBA00022619"/>
    </source>
</evidence>
<feature type="binding site" evidence="11">
    <location>
        <position position="86"/>
    </location>
    <ligand>
        <name>Zn(2+)</name>
        <dbReference type="ChEBI" id="CHEBI:29105"/>
        <note>catalytic</note>
    </ligand>
</feature>
<dbReference type="PATRIC" id="fig|28092.6.peg.5409"/>
<feature type="region of interest" description="Disordered" evidence="12">
    <location>
        <begin position="1"/>
        <end position="20"/>
    </location>
</feature>
<dbReference type="GO" id="GO:0005525">
    <property type="term" value="F:GTP binding"/>
    <property type="evidence" value="ECO:0007669"/>
    <property type="project" value="UniProtKB-KW"/>
</dbReference>
<feature type="binding site" evidence="11">
    <location>
        <position position="88"/>
    </location>
    <ligand>
        <name>Zn(2+)</name>
        <dbReference type="ChEBI" id="CHEBI:29105"/>
        <note>catalytic</note>
    </ligand>
</feature>
<keyword evidence="7 11" id="KW-0862">Zinc</keyword>
<feature type="binding site" evidence="11">
    <location>
        <begin position="70"/>
        <end position="74"/>
    </location>
    <ligand>
        <name>GTP</name>
        <dbReference type="ChEBI" id="CHEBI:37565"/>
    </ligand>
</feature>
<evidence type="ECO:0000256" key="4">
    <source>
        <dbReference type="ARBA" id="ARBA00022723"/>
    </source>
</evidence>
<dbReference type="GO" id="GO:0003935">
    <property type="term" value="F:GTP cyclohydrolase II activity"/>
    <property type="evidence" value="ECO:0007669"/>
    <property type="project" value="UniProtKB-UniRule"/>
</dbReference>
<dbReference type="NCBIfam" id="TIGR00505">
    <property type="entry name" value="ribA"/>
    <property type="match status" value="1"/>
</dbReference>
<evidence type="ECO:0000256" key="6">
    <source>
        <dbReference type="ARBA" id="ARBA00022801"/>
    </source>
</evidence>
<dbReference type="InterPro" id="IPR036144">
    <property type="entry name" value="RibA-like_sf"/>
</dbReference>
<comment type="catalytic activity">
    <reaction evidence="10 11">
        <text>GTP + 4 H2O = 2,5-diamino-6-hydroxy-4-(5-phosphoribosylamino)-pyrimidine + formate + 2 phosphate + 3 H(+)</text>
        <dbReference type="Rhea" id="RHEA:23704"/>
        <dbReference type="ChEBI" id="CHEBI:15377"/>
        <dbReference type="ChEBI" id="CHEBI:15378"/>
        <dbReference type="ChEBI" id="CHEBI:15740"/>
        <dbReference type="ChEBI" id="CHEBI:37565"/>
        <dbReference type="ChEBI" id="CHEBI:43474"/>
        <dbReference type="ChEBI" id="CHEBI:58614"/>
        <dbReference type="EC" id="3.5.4.25"/>
    </reaction>
</comment>
<comment type="cofactor">
    <cofactor evidence="11">
        <name>Zn(2+)</name>
        <dbReference type="ChEBI" id="CHEBI:29105"/>
    </cofactor>
    <text evidence="11">Binds 1 zinc ion per subunit.</text>
</comment>
<organism evidence="14 15">
    <name type="scientific">Robbsia andropogonis</name>
    <dbReference type="NCBI Taxonomy" id="28092"/>
    <lineage>
        <taxon>Bacteria</taxon>
        <taxon>Pseudomonadati</taxon>
        <taxon>Pseudomonadota</taxon>
        <taxon>Betaproteobacteria</taxon>
        <taxon>Burkholderiales</taxon>
        <taxon>Burkholderiaceae</taxon>
        <taxon>Robbsia</taxon>
    </lineage>
</organism>
<dbReference type="NCBIfam" id="NF001591">
    <property type="entry name" value="PRK00393.1"/>
    <property type="match status" value="1"/>
</dbReference>